<dbReference type="SUPFAM" id="SSF51569">
    <property type="entry name" value="Aldolase"/>
    <property type="match status" value="1"/>
</dbReference>
<organism evidence="4 5">
    <name type="scientific">Porcincola intestinalis</name>
    <dbReference type="NCBI Taxonomy" id="2606632"/>
    <lineage>
        <taxon>Bacteria</taxon>
        <taxon>Bacillati</taxon>
        <taxon>Bacillota</taxon>
        <taxon>Clostridia</taxon>
        <taxon>Lachnospirales</taxon>
        <taxon>Lachnospiraceae</taxon>
        <taxon>Porcincola</taxon>
    </lineage>
</organism>
<dbReference type="Proteomes" id="UP000481852">
    <property type="component" value="Unassembled WGS sequence"/>
</dbReference>
<dbReference type="GO" id="GO:0005829">
    <property type="term" value="C:cytosol"/>
    <property type="evidence" value="ECO:0007669"/>
    <property type="project" value="TreeGrafter"/>
</dbReference>
<evidence type="ECO:0000256" key="3">
    <source>
        <dbReference type="PIRSR" id="PIRSR001359-3"/>
    </source>
</evidence>
<dbReference type="Gene3D" id="3.20.20.70">
    <property type="entry name" value="Aldolase class I"/>
    <property type="match status" value="1"/>
</dbReference>
<dbReference type="CDD" id="cd00947">
    <property type="entry name" value="TBP_aldolase_IIB"/>
    <property type="match status" value="1"/>
</dbReference>
<dbReference type="PIRSF" id="PIRSF001359">
    <property type="entry name" value="F_bP_aldolase_II"/>
    <property type="match status" value="1"/>
</dbReference>
<dbReference type="InterPro" id="IPR050246">
    <property type="entry name" value="Class_II_FBP_aldolase"/>
</dbReference>
<comment type="caution">
    <text evidence="4">The sequence shown here is derived from an EMBL/GenBank/DDBJ whole genome shotgun (WGS) entry which is preliminary data.</text>
</comment>
<evidence type="ECO:0000256" key="1">
    <source>
        <dbReference type="PIRSR" id="PIRSR001359-1"/>
    </source>
</evidence>
<dbReference type="RefSeq" id="WP_154523248.1">
    <property type="nucleotide sequence ID" value="NZ_VULZ01000002.1"/>
</dbReference>
<comment type="cofactor">
    <cofactor evidence="3">
        <name>Zn(2+)</name>
        <dbReference type="ChEBI" id="CHEBI:29105"/>
    </cofactor>
    <text evidence="3">Binds 2 Zn(2+) ions per subunit. One is catalytic and the other provides a structural contribution.</text>
</comment>
<dbReference type="AlphaFoldDB" id="A0A6L5X1M2"/>
<dbReference type="PANTHER" id="PTHR30304">
    <property type="entry name" value="D-TAGATOSE-1,6-BISPHOSPHATE ALDOLASE"/>
    <property type="match status" value="1"/>
</dbReference>
<dbReference type="GO" id="GO:0008270">
    <property type="term" value="F:zinc ion binding"/>
    <property type="evidence" value="ECO:0007669"/>
    <property type="project" value="InterPro"/>
</dbReference>
<dbReference type="PANTHER" id="PTHR30304:SF0">
    <property type="entry name" value="D-TAGATOSE-1,6-BISPHOSPHATE ALDOLASE SUBUNIT GATY-RELATED"/>
    <property type="match status" value="1"/>
</dbReference>
<feature type="binding site" evidence="3">
    <location>
        <position position="84"/>
    </location>
    <ligand>
        <name>Zn(2+)</name>
        <dbReference type="ChEBI" id="CHEBI:29105"/>
        <label>1</label>
        <note>catalytic</note>
    </ligand>
</feature>
<dbReference type="EMBL" id="VULZ01000002">
    <property type="protein sequence ID" value="MSS14130.1"/>
    <property type="molecule type" value="Genomic_DNA"/>
</dbReference>
<accession>A0A6L5X1M2</accession>
<evidence type="ECO:0000313" key="4">
    <source>
        <dbReference type="EMBL" id="MSS14130.1"/>
    </source>
</evidence>
<feature type="binding site" evidence="3">
    <location>
        <position position="135"/>
    </location>
    <ligand>
        <name>Zn(2+)</name>
        <dbReference type="ChEBI" id="CHEBI:29105"/>
        <label>2</label>
    </ligand>
</feature>
<feature type="active site" description="Proton donor" evidence="1">
    <location>
        <position position="83"/>
    </location>
</feature>
<sequence length="283" mass="30893">MKLAPMKPILELAEERNVAYGAFVTVSYEMARAAIEAGSELDVPVIFITGTDCVELLGGYDSAVETVKRAAFDSKVPVALHADHFKSYDDIVKAINAGYSSVMFDGSGLPFEENIKATKRVVDFAHCFGVTVEGELGRLVGEEGDLKVLGPEAAQTDPDEAAEFVERTGIDCLAVAIGTQHGHYTAAPHLNIDRLAKIEQLVNVPLVLHGGSGTPINQVQDAIRHGIRKINVATDVLVSVADSFETMKRREGFKYNTTMFINSKECAKEFIKTKMRQFRLETV</sequence>
<keyword evidence="3" id="KW-0479">Metal-binding</keyword>
<feature type="binding site" evidence="3">
    <location>
        <position position="181"/>
    </location>
    <ligand>
        <name>Zn(2+)</name>
        <dbReference type="ChEBI" id="CHEBI:29105"/>
        <label>1</label>
        <note>catalytic</note>
    </ligand>
</feature>
<name>A0A6L5X1M2_9FIRM</name>
<feature type="binding site" evidence="2">
    <location>
        <position position="182"/>
    </location>
    <ligand>
        <name>dihydroxyacetone phosphate</name>
        <dbReference type="ChEBI" id="CHEBI:57642"/>
    </ligand>
</feature>
<proteinExistence type="predicted"/>
<feature type="binding site" evidence="2">
    <location>
        <begin position="231"/>
        <end position="234"/>
    </location>
    <ligand>
        <name>dihydroxyacetone phosphate</name>
        <dbReference type="ChEBI" id="CHEBI:57642"/>
    </ligand>
</feature>
<gene>
    <name evidence="4" type="ORF">FYJ35_03575</name>
</gene>
<evidence type="ECO:0000313" key="5">
    <source>
        <dbReference type="Proteomes" id="UP000481852"/>
    </source>
</evidence>
<keyword evidence="5" id="KW-1185">Reference proteome</keyword>
<feature type="binding site" evidence="2">
    <location>
        <begin position="210"/>
        <end position="212"/>
    </location>
    <ligand>
        <name>dihydroxyacetone phosphate</name>
        <dbReference type="ChEBI" id="CHEBI:57642"/>
    </ligand>
</feature>
<protein>
    <submittedName>
        <fullName evidence="4">Class II fructose-bisphosphate aldolase</fullName>
    </submittedName>
</protein>
<evidence type="ECO:0000256" key="2">
    <source>
        <dbReference type="PIRSR" id="PIRSR001359-2"/>
    </source>
</evidence>
<dbReference type="GO" id="GO:0009025">
    <property type="term" value="F:tagatose-bisphosphate aldolase activity"/>
    <property type="evidence" value="ECO:0007669"/>
    <property type="project" value="TreeGrafter"/>
</dbReference>
<dbReference type="Pfam" id="PF01116">
    <property type="entry name" value="F_bP_aldolase"/>
    <property type="match status" value="1"/>
</dbReference>
<dbReference type="InterPro" id="IPR000771">
    <property type="entry name" value="FBA_II"/>
</dbReference>
<dbReference type="InterPro" id="IPR013785">
    <property type="entry name" value="Aldolase_TIM"/>
</dbReference>
<dbReference type="NCBIfam" id="TIGR00167">
    <property type="entry name" value="cbbA"/>
    <property type="match status" value="1"/>
</dbReference>
<dbReference type="GO" id="GO:0005975">
    <property type="term" value="P:carbohydrate metabolic process"/>
    <property type="evidence" value="ECO:0007669"/>
    <property type="project" value="InterPro"/>
</dbReference>
<keyword evidence="3" id="KW-0862">Zinc</keyword>
<feature type="binding site" evidence="3">
    <location>
        <position position="105"/>
    </location>
    <ligand>
        <name>Zn(2+)</name>
        <dbReference type="ChEBI" id="CHEBI:29105"/>
        <label>2</label>
    </ligand>
</feature>
<feature type="binding site" evidence="3">
    <location>
        <position position="209"/>
    </location>
    <ligand>
        <name>Zn(2+)</name>
        <dbReference type="ChEBI" id="CHEBI:29105"/>
        <label>1</label>
        <note>catalytic</note>
    </ligand>
</feature>
<reference evidence="4 5" key="1">
    <citation type="submission" date="2019-08" db="EMBL/GenBank/DDBJ databases">
        <title>In-depth cultivation of the pig gut microbiome towards novel bacterial diversity and tailored functional studies.</title>
        <authorList>
            <person name="Wylensek D."/>
            <person name="Hitch T.C.A."/>
            <person name="Clavel T."/>
        </authorList>
    </citation>
    <scope>NUCLEOTIDE SEQUENCE [LARGE SCALE GENOMIC DNA]</scope>
    <source>
        <strain evidence="4 5">Oil+RF-744-WCA-WT-11</strain>
    </source>
</reference>